<evidence type="ECO:0000313" key="1">
    <source>
        <dbReference type="EMBL" id="EEQ97620.1"/>
    </source>
</evidence>
<reference evidence="1 2" key="1">
    <citation type="submission" date="2008-07" db="EMBL/GenBank/DDBJ databases">
        <authorList>
            <person name="El-Sayed N."/>
            <person name="Caler E."/>
            <person name="Inman J."/>
            <person name="Amedeo P."/>
            <person name="Hass B."/>
            <person name="Wortman J."/>
        </authorList>
    </citation>
    <scope>NUCLEOTIDE SEQUENCE [LARGE SCALE GENOMIC DNA]</scope>
    <source>
        <strain evidence="2">ATCC 50983 / TXsc</strain>
    </source>
</reference>
<dbReference type="RefSeq" id="XP_002764903.1">
    <property type="nucleotide sequence ID" value="XM_002764857.1"/>
</dbReference>
<evidence type="ECO:0000313" key="2">
    <source>
        <dbReference type="Proteomes" id="UP000007800"/>
    </source>
</evidence>
<gene>
    <name evidence="1" type="ORF">Pmar_PMAR007469</name>
</gene>
<dbReference type="GeneID" id="9036822"/>
<proteinExistence type="predicted"/>
<keyword evidence="2" id="KW-1185">Reference proteome</keyword>
<organism evidence="2">
    <name type="scientific">Perkinsus marinus (strain ATCC 50983 / TXsc)</name>
    <dbReference type="NCBI Taxonomy" id="423536"/>
    <lineage>
        <taxon>Eukaryota</taxon>
        <taxon>Sar</taxon>
        <taxon>Alveolata</taxon>
        <taxon>Perkinsozoa</taxon>
        <taxon>Perkinsea</taxon>
        <taxon>Perkinsida</taxon>
        <taxon>Perkinsidae</taxon>
        <taxon>Perkinsus</taxon>
    </lineage>
</organism>
<feature type="non-terminal residue" evidence="1">
    <location>
        <position position="18"/>
    </location>
</feature>
<accession>C5M042</accession>
<sequence length="18" mass="2105">QEGLPGLWRGWTAAYMRL</sequence>
<dbReference type="InParanoid" id="C5M042"/>
<name>C5M042_PERM5</name>
<dbReference type="Proteomes" id="UP000007800">
    <property type="component" value="Unassembled WGS sequence"/>
</dbReference>
<dbReference type="EMBL" id="GG687015">
    <property type="protein sequence ID" value="EEQ97620.1"/>
    <property type="molecule type" value="Genomic_DNA"/>
</dbReference>
<protein>
    <submittedName>
        <fullName evidence="1">Uncharacterized protein</fullName>
    </submittedName>
</protein>
<dbReference type="AlphaFoldDB" id="C5M042"/>
<feature type="non-terminal residue" evidence="1">
    <location>
        <position position="1"/>
    </location>
</feature>